<organism evidence="2 3">
    <name type="scientific">Portunus trituberculatus</name>
    <name type="common">Swimming crab</name>
    <name type="synonym">Neptunus trituberculatus</name>
    <dbReference type="NCBI Taxonomy" id="210409"/>
    <lineage>
        <taxon>Eukaryota</taxon>
        <taxon>Metazoa</taxon>
        <taxon>Ecdysozoa</taxon>
        <taxon>Arthropoda</taxon>
        <taxon>Crustacea</taxon>
        <taxon>Multicrustacea</taxon>
        <taxon>Malacostraca</taxon>
        <taxon>Eumalacostraca</taxon>
        <taxon>Eucarida</taxon>
        <taxon>Decapoda</taxon>
        <taxon>Pleocyemata</taxon>
        <taxon>Brachyura</taxon>
        <taxon>Eubrachyura</taxon>
        <taxon>Portunoidea</taxon>
        <taxon>Portunidae</taxon>
        <taxon>Portuninae</taxon>
        <taxon>Portunus</taxon>
    </lineage>
</organism>
<dbReference type="Proteomes" id="UP000324222">
    <property type="component" value="Unassembled WGS sequence"/>
</dbReference>
<accession>A0A5B7HAG9</accession>
<keyword evidence="3" id="KW-1185">Reference proteome</keyword>
<dbReference type="AlphaFoldDB" id="A0A5B7HAG9"/>
<reference evidence="2 3" key="1">
    <citation type="submission" date="2019-05" db="EMBL/GenBank/DDBJ databases">
        <title>Another draft genome of Portunus trituberculatus and its Hox gene families provides insights of decapod evolution.</title>
        <authorList>
            <person name="Jeong J.-H."/>
            <person name="Song I."/>
            <person name="Kim S."/>
            <person name="Choi T."/>
            <person name="Kim D."/>
            <person name="Ryu S."/>
            <person name="Kim W."/>
        </authorList>
    </citation>
    <scope>NUCLEOTIDE SEQUENCE [LARGE SCALE GENOMIC DNA]</scope>
    <source>
        <tissue evidence="2">Muscle</tissue>
    </source>
</reference>
<feature type="compositionally biased region" description="Low complexity" evidence="1">
    <location>
        <begin position="1"/>
        <end position="18"/>
    </location>
</feature>
<evidence type="ECO:0000313" key="2">
    <source>
        <dbReference type="EMBL" id="MPC66655.1"/>
    </source>
</evidence>
<name>A0A5B7HAG9_PORTR</name>
<protein>
    <submittedName>
        <fullName evidence="2">Uncharacterized protein</fullName>
    </submittedName>
</protein>
<gene>
    <name evidence="2" type="ORF">E2C01_060805</name>
</gene>
<dbReference type="EMBL" id="VSRR010025076">
    <property type="protein sequence ID" value="MPC66655.1"/>
    <property type="molecule type" value="Genomic_DNA"/>
</dbReference>
<comment type="caution">
    <text evidence="2">The sequence shown here is derived from an EMBL/GenBank/DDBJ whole genome shotgun (WGS) entry which is preliminary data.</text>
</comment>
<feature type="region of interest" description="Disordered" evidence="1">
    <location>
        <begin position="1"/>
        <end position="28"/>
    </location>
</feature>
<evidence type="ECO:0000256" key="1">
    <source>
        <dbReference type="SAM" id="MobiDB-lite"/>
    </source>
</evidence>
<sequence length="59" mass="6376">MYLPGSSTSTITVTNTTIPGVSEGQESSPLEPLVVLEIIITNFPGWSSYQTPPPRQVTR</sequence>
<proteinExistence type="predicted"/>
<evidence type="ECO:0000313" key="3">
    <source>
        <dbReference type="Proteomes" id="UP000324222"/>
    </source>
</evidence>